<dbReference type="AlphaFoldDB" id="A0A7R9AH08"/>
<dbReference type="SUPFAM" id="SSF48403">
    <property type="entry name" value="Ankyrin repeat"/>
    <property type="match status" value="1"/>
</dbReference>
<dbReference type="PROSITE" id="PS50297">
    <property type="entry name" value="ANK_REP_REGION"/>
    <property type="match status" value="2"/>
</dbReference>
<gene>
    <name evidence="4" type="ORF">DSTB1V02_LOCUS13712</name>
</gene>
<name>A0A7R9AH08_9CRUS</name>
<dbReference type="InterPro" id="IPR002110">
    <property type="entry name" value="Ankyrin_rpt"/>
</dbReference>
<evidence type="ECO:0000256" key="1">
    <source>
        <dbReference type="ARBA" id="ARBA00022737"/>
    </source>
</evidence>
<organism evidence="4">
    <name type="scientific">Darwinula stevensoni</name>
    <dbReference type="NCBI Taxonomy" id="69355"/>
    <lineage>
        <taxon>Eukaryota</taxon>
        <taxon>Metazoa</taxon>
        <taxon>Ecdysozoa</taxon>
        <taxon>Arthropoda</taxon>
        <taxon>Crustacea</taxon>
        <taxon>Oligostraca</taxon>
        <taxon>Ostracoda</taxon>
        <taxon>Podocopa</taxon>
        <taxon>Podocopida</taxon>
        <taxon>Darwinulocopina</taxon>
        <taxon>Darwinuloidea</taxon>
        <taxon>Darwinulidae</taxon>
        <taxon>Darwinula</taxon>
    </lineage>
</organism>
<accession>A0A7R9AH08</accession>
<reference evidence="4" key="1">
    <citation type="submission" date="2020-11" db="EMBL/GenBank/DDBJ databases">
        <authorList>
            <person name="Tran Van P."/>
        </authorList>
    </citation>
    <scope>NUCLEOTIDE SEQUENCE</scope>
</reference>
<evidence type="ECO:0000313" key="4">
    <source>
        <dbReference type="EMBL" id="CAD7253966.1"/>
    </source>
</evidence>
<keyword evidence="2 3" id="KW-0040">ANK repeat</keyword>
<dbReference type="EMBL" id="CAJPEV010007257">
    <property type="protein sequence ID" value="CAG0904668.1"/>
    <property type="molecule type" value="Genomic_DNA"/>
</dbReference>
<keyword evidence="5" id="KW-1185">Reference proteome</keyword>
<dbReference type="EMBL" id="LR906774">
    <property type="protein sequence ID" value="CAD7253966.1"/>
    <property type="molecule type" value="Genomic_DNA"/>
</dbReference>
<feature type="repeat" description="ANK" evidence="3">
    <location>
        <begin position="41"/>
        <end position="62"/>
    </location>
</feature>
<evidence type="ECO:0000256" key="3">
    <source>
        <dbReference type="PROSITE-ProRule" id="PRU00023"/>
    </source>
</evidence>
<sequence length="264" mass="29196">MRNPKSQDEVFHIVQQGDLEKLREYASSADVELDHLVSRGSGDTPLHVAARIGALDVIRYLVLECGIKQSIEKANKDGKRPLHEAALYTNLQCAKFLLDYALHGRRETVEILLKVMDQLGDSLDLTDSCGTTPLFDALRAGHVDTAMTLVHTGKVNVHHKDKLGRTLVHVVAQAGQVPSLEYVVSDLCLNINCQTDDGTSPLHLAARENRLEAVSFLLHHRANPHTFDSTSLSPLDVAREWKRDAVIKLLVDHEKANEQAPGIT</sequence>
<keyword evidence="1" id="KW-0677">Repeat</keyword>
<proteinExistence type="predicted"/>
<dbReference type="SMART" id="SM00248">
    <property type="entry name" value="ANK"/>
    <property type="match status" value="6"/>
</dbReference>
<protein>
    <submittedName>
        <fullName evidence="4">Uncharacterized protein</fullName>
    </submittedName>
</protein>
<dbReference type="PROSITE" id="PS50088">
    <property type="entry name" value="ANK_REPEAT"/>
    <property type="match status" value="2"/>
</dbReference>
<dbReference type="PANTHER" id="PTHR24173:SF74">
    <property type="entry name" value="ANKYRIN REPEAT DOMAIN-CONTAINING PROTEIN 16"/>
    <property type="match status" value="1"/>
</dbReference>
<dbReference type="Gene3D" id="1.25.40.20">
    <property type="entry name" value="Ankyrin repeat-containing domain"/>
    <property type="match status" value="2"/>
</dbReference>
<dbReference type="PANTHER" id="PTHR24173">
    <property type="entry name" value="ANKYRIN REPEAT CONTAINING"/>
    <property type="match status" value="1"/>
</dbReference>
<dbReference type="InterPro" id="IPR036770">
    <property type="entry name" value="Ankyrin_rpt-contain_sf"/>
</dbReference>
<feature type="repeat" description="ANK" evidence="3">
    <location>
        <begin position="197"/>
        <end position="229"/>
    </location>
</feature>
<dbReference type="Proteomes" id="UP000677054">
    <property type="component" value="Unassembled WGS sequence"/>
</dbReference>
<evidence type="ECO:0000313" key="5">
    <source>
        <dbReference type="Proteomes" id="UP000677054"/>
    </source>
</evidence>
<evidence type="ECO:0000256" key="2">
    <source>
        <dbReference type="ARBA" id="ARBA00023043"/>
    </source>
</evidence>
<dbReference type="Pfam" id="PF12796">
    <property type="entry name" value="Ank_2"/>
    <property type="match status" value="2"/>
</dbReference>
<dbReference type="Pfam" id="PF00023">
    <property type="entry name" value="Ank"/>
    <property type="match status" value="1"/>
</dbReference>
<dbReference type="OrthoDB" id="6335178at2759"/>